<sequence length="187" mass="21747">MIEEKYEKGIDTNRHNVKDILNLGSSFYITTNYDMALTDYRSENVSPYCLNDIEDIQDFIYENKQRVIHLHGHVDKPSTMIVTQGNYEEMYDNAGVKDILKSIMGNKKFLFIGFSFNDEYFKDLYEKIIKNIGGEHYIITPNLHVFESEDLSQHHLIPIGINVKEDNGVLDTQDYVKAIKTVLEQLL</sequence>
<dbReference type="Pfam" id="PF13289">
    <property type="entry name" value="SIR2_2"/>
    <property type="match status" value="1"/>
</dbReference>
<evidence type="ECO:0000313" key="1">
    <source>
        <dbReference type="EMBL" id="MBY0038677.1"/>
    </source>
</evidence>
<dbReference type="EMBL" id="JACLPZ010000023">
    <property type="protein sequence ID" value="MBY0038677.1"/>
    <property type="molecule type" value="Genomic_DNA"/>
</dbReference>
<organism evidence="1 2">
    <name type="scientific">Bacillus cereus</name>
    <dbReference type="NCBI Taxonomy" id="1396"/>
    <lineage>
        <taxon>Bacteria</taxon>
        <taxon>Bacillati</taxon>
        <taxon>Bacillota</taxon>
        <taxon>Bacilli</taxon>
        <taxon>Bacillales</taxon>
        <taxon>Bacillaceae</taxon>
        <taxon>Bacillus</taxon>
        <taxon>Bacillus cereus group</taxon>
    </lineage>
</organism>
<name>A0AAW4QWH5_BACCE</name>
<gene>
    <name evidence="1" type="ORF">H7U08_19380</name>
</gene>
<proteinExistence type="predicted"/>
<comment type="caution">
    <text evidence="1">The sequence shown here is derived from an EMBL/GenBank/DDBJ whole genome shotgun (WGS) entry which is preliminary data.</text>
</comment>
<dbReference type="Proteomes" id="UP001197806">
    <property type="component" value="Unassembled WGS sequence"/>
</dbReference>
<evidence type="ECO:0000313" key="2">
    <source>
        <dbReference type="Proteomes" id="UP001197806"/>
    </source>
</evidence>
<reference evidence="1" key="1">
    <citation type="submission" date="2020-08" db="EMBL/GenBank/DDBJ databases">
        <title>Fungal Genomes of the International Space Station.</title>
        <authorList>
            <person name="Seuylemezian A."/>
            <person name="Singh N.K."/>
            <person name="Wood J."/>
            <person name="Venkateswaran K."/>
        </authorList>
    </citation>
    <scope>NUCLEOTIDE SEQUENCE</scope>
    <source>
        <strain evidence="1">I2-B2</strain>
    </source>
</reference>
<protein>
    <submittedName>
        <fullName evidence="1">SIR2 family protein</fullName>
    </submittedName>
</protein>
<accession>A0AAW4QWH5</accession>
<dbReference type="AlphaFoldDB" id="A0AAW4QWH5"/>